<accession>A0ABX0W8P9</accession>
<protein>
    <recommendedName>
        <fullName evidence="2">Solute-binding protein family 3/N-terminal domain-containing protein</fullName>
    </recommendedName>
</protein>
<gene>
    <name evidence="3" type="ORF">DL239_13480</name>
</gene>
<evidence type="ECO:0000313" key="4">
    <source>
        <dbReference type="Proteomes" id="UP001429564"/>
    </source>
</evidence>
<reference evidence="3 4" key="1">
    <citation type="submission" date="2018-05" db="EMBL/GenBank/DDBJ databases">
        <authorList>
            <person name="Zhang Y.-J."/>
        </authorList>
    </citation>
    <scope>NUCLEOTIDE SEQUENCE [LARGE SCALE GENOMIC DNA]</scope>
    <source>
        <strain evidence="3 4">CY04</strain>
    </source>
</reference>
<dbReference type="Gene3D" id="3.40.190.10">
    <property type="entry name" value="Periplasmic binding protein-like II"/>
    <property type="match status" value="2"/>
</dbReference>
<feature type="domain" description="Solute-binding protein family 3/N-terminal" evidence="2">
    <location>
        <begin position="25"/>
        <end position="245"/>
    </location>
</feature>
<dbReference type="PANTHER" id="PTHR38834">
    <property type="entry name" value="PERIPLASMIC SUBSTRATE BINDING PROTEIN FAMILY 3"/>
    <property type="match status" value="1"/>
</dbReference>
<dbReference type="SMART" id="SM00062">
    <property type="entry name" value="PBPb"/>
    <property type="match status" value="1"/>
</dbReference>
<evidence type="ECO:0000313" key="3">
    <source>
        <dbReference type="EMBL" id="NIZ61987.1"/>
    </source>
</evidence>
<evidence type="ECO:0000256" key="1">
    <source>
        <dbReference type="SAM" id="SignalP"/>
    </source>
</evidence>
<dbReference type="PANTHER" id="PTHR38834:SF3">
    <property type="entry name" value="SOLUTE-BINDING PROTEIN FAMILY 3_N-TERMINAL DOMAIN-CONTAINING PROTEIN"/>
    <property type="match status" value="1"/>
</dbReference>
<dbReference type="SUPFAM" id="SSF53850">
    <property type="entry name" value="Periplasmic binding protein-like II"/>
    <property type="match status" value="1"/>
</dbReference>
<dbReference type="Proteomes" id="UP001429564">
    <property type="component" value="Unassembled WGS sequence"/>
</dbReference>
<evidence type="ECO:0000259" key="2">
    <source>
        <dbReference type="SMART" id="SM00062"/>
    </source>
</evidence>
<dbReference type="RefSeq" id="WP_167684622.1">
    <property type="nucleotide sequence ID" value="NZ_QHLQ01000013.1"/>
</dbReference>
<name>A0ABX0W8P9_9RHOB</name>
<organism evidence="3 4">
    <name type="scientific">Parasedimentitalea denitrificans</name>
    <dbReference type="NCBI Taxonomy" id="2211118"/>
    <lineage>
        <taxon>Bacteria</taxon>
        <taxon>Pseudomonadati</taxon>
        <taxon>Pseudomonadota</taxon>
        <taxon>Alphaproteobacteria</taxon>
        <taxon>Rhodobacterales</taxon>
        <taxon>Paracoccaceae</taxon>
        <taxon>Parasedimentitalea</taxon>
    </lineage>
</organism>
<dbReference type="EMBL" id="QHLQ01000013">
    <property type="protein sequence ID" value="NIZ61987.1"/>
    <property type="molecule type" value="Genomic_DNA"/>
</dbReference>
<comment type="caution">
    <text evidence="3">The sequence shown here is derived from an EMBL/GenBank/DDBJ whole genome shotgun (WGS) entry which is preliminary data.</text>
</comment>
<keyword evidence="1" id="KW-0732">Signal</keyword>
<feature type="chain" id="PRO_5045185273" description="Solute-binding protein family 3/N-terminal domain-containing protein" evidence="1">
    <location>
        <begin position="24"/>
        <end position="247"/>
    </location>
</feature>
<dbReference type="InterPro" id="IPR001638">
    <property type="entry name" value="Solute-binding_3/MltF_N"/>
</dbReference>
<feature type="signal peptide" evidence="1">
    <location>
        <begin position="1"/>
        <end position="23"/>
    </location>
</feature>
<keyword evidence="4" id="KW-1185">Reference proteome</keyword>
<proteinExistence type="predicted"/>
<sequence>MRLNFSLTTLIAALLLPLGSVFAEPIKFATVDYVPYVLHDDVHGRQGFLADVNVAIAERAGISISDEVLPMARAMKNLERDVTDCIVFARTPWSEEKFQPVAKVLDRFDAAIFTRAGLSIVGVEDLNGKRLAIPRGSFSDSSISSDPNIERVVTNDYEQSVRLLKAGRVDAIAGSELSIFYYFSVEEMKREDIGSILTIIHASLWLHCAKGLLADDVVMKLRQATDALRSEGVFDRLVQRYIPADFS</sequence>